<evidence type="ECO:0000313" key="6">
    <source>
        <dbReference type="Ensembl" id="ENSPNYP00000007312.1"/>
    </source>
</evidence>
<evidence type="ECO:0000256" key="4">
    <source>
        <dbReference type="SAM" id="MobiDB-lite"/>
    </source>
</evidence>
<dbReference type="Ensembl" id="ENSPNYT00000007492.1">
    <property type="protein sequence ID" value="ENSPNYP00000007312.1"/>
    <property type="gene ID" value="ENSPNYG00000005597.1"/>
</dbReference>
<feature type="compositionally biased region" description="Acidic residues" evidence="4">
    <location>
        <begin position="341"/>
        <end position="353"/>
    </location>
</feature>
<feature type="compositionally biased region" description="Basic residues" evidence="4">
    <location>
        <begin position="311"/>
        <end position="320"/>
    </location>
</feature>
<accession>A0A3B4F9W5</accession>
<organism evidence="6">
    <name type="scientific">Pundamilia nyererei</name>
    <dbReference type="NCBI Taxonomy" id="303518"/>
    <lineage>
        <taxon>Eukaryota</taxon>
        <taxon>Metazoa</taxon>
        <taxon>Chordata</taxon>
        <taxon>Craniata</taxon>
        <taxon>Vertebrata</taxon>
        <taxon>Euteleostomi</taxon>
        <taxon>Actinopterygii</taxon>
        <taxon>Neopterygii</taxon>
        <taxon>Teleostei</taxon>
        <taxon>Neoteleostei</taxon>
        <taxon>Acanthomorphata</taxon>
        <taxon>Ovalentaria</taxon>
        <taxon>Cichlomorphae</taxon>
        <taxon>Cichliformes</taxon>
        <taxon>Cichlidae</taxon>
        <taxon>African cichlids</taxon>
        <taxon>Pseudocrenilabrinae</taxon>
        <taxon>Haplochromini</taxon>
        <taxon>Pundamilia</taxon>
    </lineage>
</organism>
<dbReference type="InterPro" id="IPR036322">
    <property type="entry name" value="WD40_repeat_dom_sf"/>
</dbReference>
<comment type="similarity">
    <text evidence="1">Belongs to the WD repeat WDR55 family.</text>
</comment>
<feature type="signal peptide" evidence="5">
    <location>
        <begin position="1"/>
        <end position="18"/>
    </location>
</feature>
<proteinExistence type="inferred from homology"/>
<dbReference type="SMART" id="SM00320">
    <property type="entry name" value="WD40"/>
    <property type="match status" value="4"/>
</dbReference>
<evidence type="ECO:0000256" key="2">
    <source>
        <dbReference type="ARBA" id="ARBA00022574"/>
    </source>
</evidence>
<dbReference type="InterPro" id="IPR015943">
    <property type="entry name" value="WD40/YVTN_repeat-like_dom_sf"/>
</dbReference>
<dbReference type="InterPro" id="IPR050505">
    <property type="entry name" value="WDR55/POC1"/>
</dbReference>
<reference evidence="6" key="1">
    <citation type="submission" date="2023-09" db="UniProtKB">
        <authorList>
            <consortium name="Ensembl"/>
        </authorList>
    </citation>
    <scope>IDENTIFICATION</scope>
</reference>
<keyword evidence="5" id="KW-0732">Signal</keyword>
<dbReference type="Pfam" id="PF00400">
    <property type="entry name" value="WD40"/>
    <property type="match status" value="1"/>
</dbReference>
<feature type="region of interest" description="Disordered" evidence="4">
    <location>
        <begin position="311"/>
        <end position="353"/>
    </location>
</feature>
<evidence type="ECO:0000256" key="5">
    <source>
        <dbReference type="SAM" id="SignalP"/>
    </source>
</evidence>
<dbReference type="SUPFAM" id="SSF50978">
    <property type="entry name" value="WD40 repeat-like"/>
    <property type="match status" value="1"/>
</dbReference>
<dbReference type="GeneTree" id="ENSGT00940000153727"/>
<sequence>SPFLSALLLRRSPAACFCFCCGDEDEDAGEPQGPRIRDTPMDLQLEAIANTVALHPTRDVLACGDVDGDVYAFSYSCTEGENRELWSSGHHLKSCRQLRFTADGEKLYSVSRDKAVHQLDVERGQLVTRIRGAHGAPINSLLLVDENIVATGDDGDPGTVFTRNKFHKRTSCRSHGDGTMGVFNIKRRRFELLSEYQSGDLTSVYTPSVKLSVDVCLIICETALSQLFYVKADKQMVLVKTHQTSDSVNLLPNRVIGCIGQHVGEPIEELAKSWDSRFLVSCAQDQLIKFWDISSLPNTTVDEYRKRKKKNGRMKSLTKKAHGDNDFFSGLVEETEKKEEEEQEEEEDDSDSD</sequence>
<protein>
    <submittedName>
        <fullName evidence="6">WD repeat domain 55</fullName>
    </submittedName>
</protein>
<keyword evidence="2" id="KW-0853">WD repeat</keyword>
<feature type="chain" id="PRO_5017449607" evidence="5">
    <location>
        <begin position="19"/>
        <end position="353"/>
    </location>
</feature>
<keyword evidence="3" id="KW-0677">Repeat</keyword>
<name>A0A3B4F9W5_9CICH</name>
<evidence type="ECO:0000256" key="1">
    <source>
        <dbReference type="ARBA" id="ARBA00007625"/>
    </source>
</evidence>
<dbReference type="PANTHER" id="PTHR44019">
    <property type="entry name" value="WD REPEAT-CONTAINING PROTEIN 55"/>
    <property type="match status" value="1"/>
</dbReference>
<dbReference type="InterPro" id="IPR001680">
    <property type="entry name" value="WD40_rpt"/>
</dbReference>
<dbReference type="PANTHER" id="PTHR44019:SF20">
    <property type="entry name" value="WD REPEAT-CONTAINING PROTEIN 55"/>
    <property type="match status" value="1"/>
</dbReference>
<dbReference type="AlphaFoldDB" id="A0A3B4F9W5"/>
<dbReference type="Gene3D" id="2.130.10.10">
    <property type="entry name" value="YVTN repeat-like/Quinoprotein amine dehydrogenase"/>
    <property type="match status" value="1"/>
</dbReference>
<evidence type="ECO:0000256" key="3">
    <source>
        <dbReference type="ARBA" id="ARBA00022737"/>
    </source>
</evidence>
<dbReference type="STRING" id="303518.ENSPNYP00000007312"/>